<feature type="domain" description="PhnB-like" evidence="1">
    <location>
        <begin position="5"/>
        <end position="132"/>
    </location>
</feature>
<dbReference type="OrthoDB" id="9795306at2"/>
<dbReference type="Proteomes" id="UP000036834">
    <property type="component" value="Unassembled WGS sequence"/>
</dbReference>
<dbReference type="SUPFAM" id="SSF54593">
    <property type="entry name" value="Glyoxalase/Bleomycin resistance protein/Dihydroxybiphenyl dioxygenase"/>
    <property type="match status" value="1"/>
</dbReference>
<dbReference type="STRING" id="54915.ADS79_15890"/>
<reference evidence="4" key="1">
    <citation type="submission" date="2015-07" db="EMBL/GenBank/DDBJ databases">
        <title>Genome sequencing project for genomic taxonomy and phylogenomics of Bacillus-like bacteria.</title>
        <authorList>
            <person name="Liu B."/>
            <person name="Wang J."/>
            <person name="Zhu Y."/>
            <person name="Liu G."/>
            <person name="Chen Q."/>
            <person name="Chen Z."/>
            <person name="Lan J."/>
            <person name="Che J."/>
            <person name="Ge C."/>
            <person name="Shi H."/>
            <person name="Pan Z."/>
            <person name="Liu X."/>
        </authorList>
    </citation>
    <scope>NUCLEOTIDE SEQUENCE [LARGE SCALE GENOMIC DNA]</scope>
    <source>
        <strain evidence="4">DSM 9887</strain>
    </source>
</reference>
<dbReference type="Pfam" id="PF06983">
    <property type="entry name" value="3-dmu-9_3-mt"/>
    <property type="match status" value="1"/>
</dbReference>
<reference evidence="2 5" key="3">
    <citation type="submission" date="2019-06" db="EMBL/GenBank/DDBJ databases">
        <title>Whole genome shotgun sequence of Brevibacillus reuszeri NBRC 15719.</title>
        <authorList>
            <person name="Hosoyama A."/>
            <person name="Uohara A."/>
            <person name="Ohji S."/>
            <person name="Ichikawa N."/>
        </authorList>
    </citation>
    <scope>NUCLEOTIDE SEQUENCE [LARGE SCALE GENOMIC DNA]</scope>
    <source>
        <strain evidence="2 5">NBRC 15719</strain>
    </source>
</reference>
<dbReference type="Gene3D" id="3.10.180.10">
    <property type="entry name" value="2,3-Dihydroxybiphenyl 1,2-Dioxygenase, domain 1"/>
    <property type="match status" value="1"/>
</dbReference>
<evidence type="ECO:0000313" key="2">
    <source>
        <dbReference type="EMBL" id="GED71828.1"/>
    </source>
</evidence>
<dbReference type="PANTHER" id="PTHR33990:SF1">
    <property type="entry name" value="PROTEIN YJDN"/>
    <property type="match status" value="1"/>
</dbReference>
<organism evidence="3 4">
    <name type="scientific">Brevibacillus reuszeri</name>
    <dbReference type="NCBI Taxonomy" id="54915"/>
    <lineage>
        <taxon>Bacteria</taxon>
        <taxon>Bacillati</taxon>
        <taxon>Bacillota</taxon>
        <taxon>Bacilli</taxon>
        <taxon>Bacillales</taxon>
        <taxon>Paenibacillaceae</taxon>
        <taxon>Brevibacillus</taxon>
    </lineage>
</organism>
<evidence type="ECO:0000259" key="1">
    <source>
        <dbReference type="Pfam" id="PF06983"/>
    </source>
</evidence>
<sequence>MAVNVYLSFNGNCREAVEYYANVFGTDIPQMMRFGDTPPDPNFALPEEAKDLIMHTRLTISGSPVMFSDTFPGMPFQTGNNFSLAMVSANREEIESAFHKLKEGAQVRLELQETFWSKCYGSLIDKFGIEWQFNYEPGECSQ</sequence>
<dbReference type="EMBL" id="BJON01000023">
    <property type="protein sequence ID" value="GED71828.1"/>
    <property type="molecule type" value="Genomic_DNA"/>
</dbReference>
<evidence type="ECO:0000313" key="3">
    <source>
        <dbReference type="EMBL" id="KNB70419.1"/>
    </source>
</evidence>
<keyword evidence="5" id="KW-1185">Reference proteome</keyword>
<gene>
    <name evidence="3" type="ORF">ADS79_15890</name>
    <name evidence="2" type="ORF">BRE01_55300</name>
</gene>
<reference evidence="3" key="2">
    <citation type="submission" date="2015-07" db="EMBL/GenBank/DDBJ databases">
        <title>MeaNS - Measles Nucleotide Surveillance Program.</title>
        <authorList>
            <person name="Tran T."/>
            <person name="Druce J."/>
        </authorList>
    </citation>
    <scope>NUCLEOTIDE SEQUENCE</scope>
    <source>
        <strain evidence="3">DSM 9887</strain>
    </source>
</reference>
<dbReference type="PATRIC" id="fig|54915.3.peg.2205"/>
<dbReference type="AlphaFoldDB" id="A0A0K9YNW3"/>
<name>A0A0K9YNW3_9BACL</name>
<dbReference type="CDD" id="cd06588">
    <property type="entry name" value="PhnB_like"/>
    <property type="match status" value="1"/>
</dbReference>
<dbReference type="InterPro" id="IPR028973">
    <property type="entry name" value="PhnB-like"/>
</dbReference>
<accession>A0A0K9YNW3</accession>
<protein>
    <submittedName>
        <fullName evidence="3">Glyoxalase</fullName>
    </submittedName>
    <submittedName>
        <fullName evidence="2">VOC family protein</fullName>
    </submittedName>
</protein>
<dbReference type="PANTHER" id="PTHR33990">
    <property type="entry name" value="PROTEIN YJDN-RELATED"/>
    <property type="match status" value="1"/>
</dbReference>
<dbReference type="EMBL" id="LGIQ01000009">
    <property type="protein sequence ID" value="KNB70419.1"/>
    <property type="molecule type" value="Genomic_DNA"/>
</dbReference>
<dbReference type="RefSeq" id="WP_049739399.1">
    <property type="nucleotide sequence ID" value="NZ_BJON01000023.1"/>
</dbReference>
<proteinExistence type="predicted"/>
<dbReference type="InterPro" id="IPR029068">
    <property type="entry name" value="Glyas_Bleomycin-R_OHBP_Dase"/>
</dbReference>
<comment type="caution">
    <text evidence="3">The sequence shown here is derived from an EMBL/GenBank/DDBJ whole genome shotgun (WGS) entry which is preliminary data.</text>
</comment>
<dbReference type="Proteomes" id="UP000319578">
    <property type="component" value="Unassembled WGS sequence"/>
</dbReference>
<evidence type="ECO:0000313" key="5">
    <source>
        <dbReference type="Proteomes" id="UP000319578"/>
    </source>
</evidence>
<evidence type="ECO:0000313" key="4">
    <source>
        <dbReference type="Proteomes" id="UP000036834"/>
    </source>
</evidence>